<protein>
    <recommendedName>
        <fullName evidence="2">Copper homeostasis protein cutC homolog</fullName>
    </recommendedName>
</protein>
<name>A0A4Q4ZA53_9ACTN</name>
<accession>A0A4Q4ZA53</accession>
<sequence>MTLLDVRVHHARDVPGAQEGGAGRLWLATEEGLSPDLQVVSSVLRDTDLPVRVTLRLSDSRTTTGGEFTRLVGLAEEYLALGAEGVAFGFLDADTEVDTETCAALAEKLPGVPWTFPELVDDCLEPRRAWRRLRTLPGLDAVCSAGSPRGLAVGYDDLLALAESDPAVAGALMPGAGLLAEQVPWLVRAGVRQLHVGPQVRPGGSAKAYVDAGLVRSWRLLLGG</sequence>
<dbReference type="PANTHER" id="PTHR12598">
    <property type="entry name" value="COPPER HOMEOSTASIS PROTEIN CUTC"/>
    <property type="match status" value="1"/>
</dbReference>
<dbReference type="Gene3D" id="3.20.20.380">
    <property type="entry name" value="Copper homeostasis (CutC) domain"/>
    <property type="match status" value="1"/>
</dbReference>
<dbReference type="Proteomes" id="UP000295198">
    <property type="component" value="Unassembled WGS sequence"/>
</dbReference>
<dbReference type="EMBL" id="SDKM01000021">
    <property type="protein sequence ID" value="RYP84807.1"/>
    <property type="molecule type" value="Genomic_DNA"/>
</dbReference>
<evidence type="ECO:0000313" key="3">
    <source>
        <dbReference type="EMBL" id="RYP84807.1"/>
    </source>
</evidence>
<dbReference type="PANTHER" id="PTHR12598:SF0">
    <property type="entry name" value="COPPER HOMEOSTASIS PROTEIN CUTC HOMOLOG"/>
    <property type="match status" value="1"/>
</dbReference>
<evidence type="ECO:0000313" key="4">
    <source>
        <dbReference type="Proteomes" id="UP000295198"/>
    </source>
</evidence>
<comment type="similarity">
    <text evidence="1">Belongs to the CutC family.</text>
</comment>
<dbReference type="OrthoDB" id="9815677at2"/>
<dbReference type="InterPro" id="IPR005627">
    <property type="entry name" value="CutC-like"/>
</dbReference>
<proteinExistence type="inferred from homology"/>
<evidence type="ECO:0000256" key="2">
    <source>
        <dbReference type="ARBA" id="ARBA00019014"/>
    </source>
</evidence>
<keyword evidence="4" id="KW-1185">Reference proteome</keyword>
<reference evidence="3 4" key="1">
    <citation type="submission" date="2019-01" db="EMBL/GenBank/DDBJ databases">
        <title>Nocardioides guangzhouensis sp. nov., an actinobacterium isolated from soil.</title>
        <authorList>
            <person name="Fu Y."/>
            <person name="Cai Y."/>
            <person name="Lin Z."/>
            <person name="Chen P."/>
        </authorList>
    </citation>
    <scope>NUCLEOTIDE SEQUENCE [LARGE SCALE GENOMIC DNA]</scope>
    <source>
        <strain evidence="3 4">130</strain>
    </source>
</reference>
<dbReference type="RefSeq" id="WP_134718658.1">
    <property type="nucleotide sequence ID" value="NZ_SDKM01000021.1"/>
</dbReference>
<gene>
    <name evidence="3" type="ORF">EKO23_14965</name>
</gene>
<dbReference type="Pfam" id="PF03932">
    <property type="entry name" value="CutC"/>
    <property type="match status" value="1"/>
</dbReference>
<dbReference type="InterPro" id="IPR036822">
    <property type="entry name" value="CutC-like_dom_sf"/>
</dbReference>
<organism evidence="3 4">
    <name type="scientific">Nocardioides guangzhouensis</name>
    <dbReference type="NCBI Taxonomy" id="2497878"/>
    <lineage>
        <taxon>Bacteria</taxon>
        <taxon>Bacillati</taxon>
        <taxon>Actinomycetota</taxon>
        <taxon>Actinomycetes</taxon>
        <taxon>Propionibacteriales</taxon>
        <taxon>Nocardioidaceae</taxon>
        <taxon>Nocardioides</taxon>
    </lineage>
</organism>
<evidence type="ECO:0000256" key="1">
    <source>
        <dbReference type="ARBA" id="ARBA00007768"/>
    </source>
</evidence>
<dbReference type="GO" id="GO:0005507">
    <property type="term" value="F:copper ion binding"/>
    <property type="evidence" value="ECO:0007669"/>
    <property type="project" value="TreeGrafter"/>
</dbReference>
<dbReference type="SUPFAM" id="SSF110395">
    <property type="entry name" value="CutC-like"/>
    <property type="match status" value="1"/>
</dbReference>
<dbReference type="AlphaFoldDB" id="A0A4Q4ZA53"/>
<comment type="caution">
    <text evidence="3">The sequence shown here is derived from an EMBL/GenBank/DDBJ whole genome shotgun (WGS) entry which is preliminary data.</text>
</comment>